<protein>
    <recommendedName>
        <fullName evidence="3">YdaS antitoxin of YdaST toxin-antitoxin system</fullName>
    </recommendedName>
</protein>
<evidence type="ECO:0000313" key="1">
    <source>
        <dbReference type="EMBL" id="TCK01919.1"/>
    </source>
</evidence>
<name>A0A4R1G883_9PAST</name>
<gene>
    <name evidence="1" type="ORF">EV694_0559</name>
</gene>
<dbReference type="AlphaFoldDB" id="A0A4R1G883"/>
<dbReference type="GO" id="GO:0003677">
    <property type="term" value="F:DNA binding"/>
    <property type="evidence" value="ECO:0007669"/>
    <property type="project" value="InterPro"/>
</dbReference>
<accession>A0A4R1G883</accession>
<dbReference type="Proteomes" id="UP000294702">
    <property type="component" value="Unassembled WGS sequence"/>
</dbReference>
<reference evidence="1 2" key="1">
    <citation type="submission" date="2019-03" db="EMBL/GenBank/DDBJ databases">
        <title>Genomic Encyclopedia of Type Strains, Phase IV (KMG-IV): sequencing the most valuable type-strain genomes for metagenomic binning, comparative biology and taxonomic classification.</title>
        <authorList>
            <person name="Goeker M."/>
        </authorList>
    </citation>
    <scope>NUCLEOTIDE SEQUENCE [LARGE SCALE GENOMIC DNA]</scope>
    <source>
        <strain evidence="1 2">DSM 15534</strain>
    </source>
</reference>
<comment type="caution">
    <text evidence="1">The sequence shown here is derived from an EMBL/GenBank/DDBJ whole genome shotgun (WGS) entry which is preliminary data.</text>
</comment>
<dbReference type="InterPro" id="IPR010982">
    <property type="entry name" value="Lambda_DNA-bd_dom_sf"/>
</dbReference>
<sequence>MTPIEKAIKAAGSQVKLARSLGKTSQFIYRIKKSGGKISTQDISADKWKKVTGLPKSELFPEYQD</sequence>
<dbReference type="RefSeq" id="WP_132688893.1">
    <property type="nucleotide sequence ID" value="NZ_SMFT01000001.1"/>
</dbReference>
<keyword evidence="2" id="KW-1185">Reference proteome</keyword>
<proteinExistence type="predicted"/>
<evidence type="ECO:0008006" key="3">
    <source>
        <dbReference type="Google" id="ProtNLM"/>
    </source>
</evidence>
<dbReference type="OrthoDB" id="5679386at2"/>
<dbReference type="EMBL" id="SMFT01000001">
    <property type="protein sequence ID" value="TCK01919.1"/>
    <property type="molecule type" value="Genomic_DNA"/>
</dbReference>
<organism evidence="1 2">
    <name type="scientific">Volucribacter psittacicida</name>
    <dbReference type="NCBI Taxonomy" id="203482"/>
    <lineage>
        <taxon>Bacteria</taxon>
        <taxon>Pseudomonadati</taxon>
        <taxon>Pseudomonadota</taxon>
        <taxon>Gammaproteobacteria</taxon>
        <taxon>Pasteurellales</taxon>
        <taxon>Pasteurellaceae</taxon>
        <taxon>Volucribacter</taxon>
    </lineage>
</organism>
<dbReference type="Gene3D" id="1.10.260.40">
    <property type="entry name" value="lambda repressor-like DNA-binding domains"/>
    <property type="match status" value="1"/>
</dbReference>
<evidence type="ECO:0000313" key="2">
    <source>
        <dbReference type="Proteomes" id="UP000294702"/>
    </source>
</evidence>